<dbReference type="Proteomes" id="UP001153761">
    <property type="component" value="Chromosome"/>
</dbReference>
<dbReference type="PANTHER" id="PTHR13774">
    <property type="entry name" value="PHENAZINE BIOSYNTHESIS PROTEIN"/>
    <property type="match status" value="1"/>
</dbReference>
<organism evidence="2 3">
    <name type="scientific">Planktothrix agardhii</name>
    <name type="common">Oscillatoria agardhii</name>
    <dbReference type="NCBI Taxonomy" id="1160"/>
    <lineage>
        <taxon>Bacteria</taxon>
        <taxon>Bacillati</taxon>
        <taxon>Cyanobacteriota</taxon>
        <taxon>Cyanophyceae</taxon>
        <taxon>Oscillatoriophycideae</taxon>
        <taxon>Oscillatoriales</taxon>
        <taxon>Microcoleaceae</taxon>
        <taxon>Planktothrix</taxon>
    </lineage>
</organism>
<gene>
    <name evidence="2" type="ORF">PANO66_03371</name>
</gene>
<proteinExistence type="predicted"/>
<name>A0AAD1V3V3_PLAAG</name>
<dbReference type="SUPFAM" id="SSF54506">
    <property type="entry name" value="Diaminopimelate epimerase-like"/>
    <property type="match status" value="1"/>
</dbReference>
<dbReference type="GO" id="GO:0005737">
    <property type="term" value="C:cytoplasm"/>
    <property type="evidence" value="ECO:0007669"/>
    <property type="project" value="TreeGrafter"/>
</dbReference>
<dbReference type="GO" id="GO:0016853">
    <property type="term" value="F:isomerase activity"/>
    <property type="evidence" value="ECO:0007669"/>
    <property type="project" value="UniProtKB-KW"/>
</dbReference>
<dbReference type="EC" id="5.1.-.-" evidence="2"/>
<dbReference type="EMBL" id="LR882963">
    <property type="protein sequence ID" value="CAD5962319.1"/>
    <property type="molecule type" value="Genomic_DNA"/>
</dbReference>
<sequence>MKFSIVDVFAETKYTGNQLAVIWGEGVERLSDQEMLKIAQEMNYSETTFICDSEPDNGGYPVRIFTPKRELPFAGHPTLGTAYIISEEIIKTDVIQVILNLAVGQIPVNWKPEESGKKILWMRQNSPEFTHIYDHKLLAPVLNLELSDFDPDYPIQEVSTGIPFIIVPLKTQSALRKAKVNLEYYTELIKRTMAKEIFIFCPETHHPENQLCARMFAPALGITEDPATGSANGCLAGYLSHYRYFGSDQVNIRVEQGYEIDRPSLLLLKAEKIGDLIQVEVGGNVIKVAEGILV</sequence>
<feature type="active site" evidence="1">
    <location>
        <position position="46"/>
    </location>
</feature>
<dbReference type="AlphaFoldDB" id="A0AAD1V3V3"/>
<dbReference type="Pfam" id="PF02567">
    <property type="entry name" value="PhzC-PhzF"/>
    <property type="match status" value="1"/>
</dbReference>
<evidence type="ECO:0000256" key="1">
    <source>
        <dbReference type="PIRSR" id="PIRSR016184-1"/>
    </source>
</evidence>
<protein>
    <submittedName>
        <fullName evidence="2">Isomerase CA_C3446</fullName>
        <ecNumber evidence="2">5.1.-.-</ecNumber>
    </submittedName>
</protein>
<dbReference type="RefSeq" id="WP_235752863.1">
    <property type="nucleotide sequence ID" value="NZ_LR882963.1"/>
</dbReference>
<evidence type="ECO:0000313" key="2">
    <source>
        <dbReference type="EMBL" id="CAD5962319.1"/>
    </source>
</evidence>
<keyword evidence="2" id="KW-0413">Isomerase</keyword>
<accession>A0AAD1V3V3</accession>
<evidence type="ECO:0000313" key="3">
    <source>
        <dbReference type="Proteomes" id="UP001153761"/>
    </source>
</evidence>
<dbReference type="NCBIfam" id="TIGR00654">
    <property type="entry name" value="PhzF_family"/>
    <property type="match status" value="1"/>
</dbReference>
<dbReference type="Gene3D" id="3.10.310.10">
    <property type="entry name" value="Diaminopimelate Epimerase, Chain A, domain 1"/>
    <property type="match status" value="2"/>
</dbReference>
<dbReference type="PIRSF" id="PIRSF016184">
    <property type="entry name" value="PhzC_PhzF"/>
    <property type="match status" value="1"/>
</dbReference>
<dbReference type="PANTHER" id="PTHR13774:SF32">
    <property type="entry name" value="ANTISENSE-ENHANCING SEQUENCE 1"/>
    <property type="match status" value="1"/>
</dbReference>
<reference evidence="2" key="1">
    <citation type="submission" date="2020-09" db="EMBL/GenBank/DDBJ databases">
        <authorList>
            <person name="Blom J."/>
        </authorList>
    </citation>
    <scope>NUCLEOTIDE SEQUENCE</scope>
    <source>
        <strain evidence="2">No.66</strain>
    </source>
</reference>
<dbReference type="InterPro" id="IPR003719">
    <property type="entry name" value="Phenazine_PhzF-like"/>
</dbReference>